<dbReference type="Pfam" id="PF12833">
    <property type="entry name" value="HTH_18"/>
    <property type="match status" value="1"/>
</dbReference>
<proteinExistence type="predicted"/>
<name>A0ABV1D3V6_9FIRM</name>
<organism evidence="5 6">
    <name type="scientific">Enterocloster hominis</name>
    <name type="common">ex Hitch et al. 2024</name>
    <dbReference type="NCBI Taxonomy" id="1917870"/>
    <lineage>
        <taxon>Bacteria</taxon>
        <taxon>Bacillati</taxon>
        <taxon>Bacillota</taxon>
        <taxon>Clostridia</taxon>
        <taxon>Lachnospirales</taxon>
        <taxon>Lachnospiraceae</taxon>
        <taxon>Enterocloster</taxon>
    </lineage>
</organism>
<evidence type="ECO:0000256" key="3">
    <source>
        <dbReference type="ARBA" id="ARBA00023163"/>
    </source>
</evidence>
<comment type="caution">
    <text evidence="5">The sequence shown here is derived from an EMBL/GenBank/DDBJ whole genome shotgun (WGS) entry which is preliminary data.</text>
</comment>
<dbReference type="InterPro" id="IPR018062">
    <property type="entry name" value="HTH_AraC-typ_CS"/>
</dbReference>
<dbReference type="PROSITE" id="PS00041">
    <property type="entry name" value="HTH_ARAC_FAMILY_1"/>
    <property type="match status" value="1"/>
</dbReference>
<keyword evidence="2" id="KW-0238">DNA-binding</keyword>
<dbReference type="EMBL" id="JBBMFM010000024">
    <property type="protein sequence ID" value="MEQ2425072.1"/>
    <property type="molecule type" value="Genomic_DNA"/>
</dbReference>
<accession>A0ABV1D3V6</accession>
<dbReference type="Proteomes" id="UP001454086">
    <property type="component" value="Unassembled WGS sequence"/>
</dbReference>
<dbReference type="SMART" id="SM00342">
    <property type="entry name" value="HTH_ARAC"/>
    <property type="match status" value="1"/>
</dbReference>
<reference evidence="5 6" key="1">
    <citation type="submission" date="2024-03" db="EMBL/GenBank/DDBJ databases">
        <title>Human intestinal bacterial collection.</title>
        <authorList>
            <person name="Pauvert C."/>
            <person name="Hitch T.C.A."/>
            <person name="Clavel T."/>
        </authorList>
    </citation>
    <scope>NUCLEOTIDE SEQUENCE [LARGE SCALE GENOMIC DNA]</scope>
    <source>
        <strain evidence="5 6">CLA-SR-H021</strain>
    </source>
</reference>
<gene>
    <name evidence="5" type="ORF">WMQ36_08815</name>
</gene>
<evidence type="ECO:0000256" key="2">
    <source>
        <dbReference type="ARBA" id="ARBA00023125"/>
    </source>
</evidence>
<evidence type="ECO:0000313" key="6">
    <source>
        <dbReference type="Proteomes" id="UP001454086"/>
    </source>
</evidence>
<evidence type="ECO:0000313" key="5">
    <source>
        <dbReference type="EMBL" id="MEQ2425072.1"/>
    </source>
</evidence>
<keyword evidence="1" id="KW-0805">Transcription regulation</keyword>
<dbReference type="InterPro" id="IPR009057">
    <property type="entry name" value="Homeodomain-like_sf"/>
</dbReference>
<sequence>MLLRRRMYRALIRLKETNLSINQIALMAGYGNNSNFYKAFREYYGMSPREYVYTES</sequence>
<feature type="domain" description="HTH araC/xylS-type" evidence="4">
    <location>
        <begin position="1"/>
        <end position="54"/>
    </location>
</feature>
<dbReference type="SUPFAM" id="SSF46689">
    <property type="entry name" value="Homeodomain-like"/>
    <property type="match status" value="1"/>
</dbReference>
<dbReference type="PANTHER" id="PTHR43280:SF2">
    <property type="entry name" value="HTH-TYPE TRANSCRIPTIONAL REGULATOR EXSA"/>
    <property type="match status" value="1"/>
</dbReference>
<dbReference type="InterPro" id="IPR018060">
    <property type="entry name" value="HTH_AraC"/>
</dbReference>
<evidence type="ECO:0000259" key="4">
    <source>
        <dbReference type="PROSITE" id="PS01124"/>
    </source>
</evidence>
<dbReference type="RefSeq" id="WP_008716049.1">
    <property type="nucleotide sequence ID" value="NZ_JBBMFM010000024.1"/>
</dbReference>
<dbReference type="PANTHER" id="PTHR43280">
    <property type="entry name" value="ARAC-FAMILY TRANSCRIPTIONAL REGULATOR"/>
    <property type="match status" value="1"/>
</dbReference>
<keyword evidence="3" id="KW-0804">Transcription</keyword>
<evidence type="ECO:0000256" key="1">
    <source>
        <dbReference type="ARBA" id="ARBA00023015"/>
    </source>
</evidence>
<dbReference type="PROSITE" id="PS01124">
    <property type="entry name" value="HTH_ARAC_FAMILY_2"/>
    <property type="match status" value="1"/>
</dbReference>
<dbReference type="PRINTS" id="PR00032">
    <property type="entry name" value="HTHARAC"/>
</dbReference>
<keyword evidence="6" id="KW-1185">Reference proteome</keyword>
<dbReference type="Gene3D" id="1.10.10.60">
    <property type="entry name" value="Homeodomain-like"/>
    <property type="match status" value="1"/>
</dbReference>
<protein>
    <submittedName>
        <fullName evidence="5">Helix-turn-helix transcriptional regulator</fullName>
    </submittedName>
</protein>
<dbReference type="InterPro" id="IPR020449">
    <property type="entry name" value="Tscrpt_reg_AraC-type_HTH"/>
</dbReference>